<evidence type="ECO:0000256" key="7">
    <source>
        <dbReference type="RuleBase" id="RU000461"/>
    </source>
</evidence>
<dbReference type="EMBL" id="JBHXIJ010000001">
    <property type="protein sequence ID" value="MFD5097418.1"/>
    <property type="molecule type" value="Genomic_DNA"/>
</dbReference>
<comment type="caution">
    <text evidence="8">The sequence shown here is derived from an EMBL/GenBank/DDBJ whole genome shotgun (WGS) entry which is preliminary data.</text>
</comment>
<keyword evidence="4 7" id="KW-0560">Oxidoreductase</keyword>
<dbReference type="Proteomes" id="UP001598448">
    <property type="component" value="Unassembled WGS sequence"/>
</dbReference>
<evidence type="ECO:0000256" key="2">
    <source>
        <dbReference type="ARBA" id="ARBA00022617"/>
    </source>
</evidence>
<dbReference type="RefSeq" id="WP_386706692.1">
    <property type="nucleotide sequence ID" value="NZ_JBHXIJ010000001.1"/>
</dbReference>
<dbReference type="PROSITE" id="PS00086">
    <property type="entry name" value="CYTOCHROME_P450"/>
    <property type="match status" value="1"/>
</dbReference>
<dbReference type="PRINTS" id="PR00463">
    <property type="entry name" value="EP450I"/>
</dbReference>
<keyword evidence="3 7" id="KW-0479">Metal-binding</keyword>
<dbReference type="Pfam" id="PF00067">
    <property type="entry name" value="p450"/>
    <property type="match status" value="1"/>
</dbReference>
<evidence type="ECO:0000256" key="6">
    <source>
        <dbReference type="ARBA" id="ARBA00023033"/>
    </source>
</evidence>
<name>A0ABW6FCM7_9ACTN</name>
<dbReference type="InterPro" id="IPR001128">
    <property type="entry name" value="Cyt_P450"/>
</dbReference>
<keyword evidence="5 7" id="KW-0408">Iron</keyword>
<dbReference type="InterPro" id="IPR017972">
    <property type="entry name" value="Cyt_P450_CS"/>
</dbReference>
<accession>A0ABW6FCM7</accession>
<evidence type="ECO:0000256" key="1">
    <source>
        <dbReference type="ARBA" id="ARBA00010617"/>
    </source>
</evidence>
<evidence type="ECO:0000313" key="8">
    <source>
        <dbReference type="EMBL" id="MFD5097418.1"/>
    </source>
</evidence>
<comment type="similarity">
    <text evidence="1 7">Belongs to the cytochrome P450 family.</text>
</comment>
<dbReference type="CDD" id="cd20620">
    <property type="entry name" value="CYP132-like"/>
    <property type="match status" value="1"/>
</dbReference>
<sequence length="460" mass="50097">MATTSTIPGPAGLPLLGSMFDLKNDSLGTFLNSQRAHGDVVRITAGPPGMRGVVYGVFSAEGAQQVLATESANFRKDNHFYQEVRESFGNGLLTSQDEDYLRQRRLVQPLFTRRRVDSYAEAIAAEAGAVTAGWSTAKDSTVDVLDEMTRLALRAVARILFGTDVEAAVEIVERAFPVMGDYVLRRGFSPVNIPRDWPTPGNRRAAAAHEELYAVCDRIIAERRAAGQDAGDGGGQDLLSLLAEAESAEDGSFDASELREQVLVFLLAGHETTATSLGFALHLLALHPEQRKRAHEEVDRVLAGRTPGAADLEALPYVTQVLKEAMRLFPAAPVIGRRAVAASEIGGHTIPAGADVIVAPWVTHRHPAYWEDAERFDPERFTPEAEAGRPRYAWFPFGGGPRACIGQHFSMLESVIALAMILQKYDLEAIDTEVPVSSAITLRATRPARCRVRPRTAQVY</sequence>
<dbReference type="InterPro" id="IPR036396">
    <property type="entry name" value="Cyt_P450_sf"/>
</dbReference>
<keyword evidence="9" id="KW-1185">Reference proteome</keyword>
<protein>
    <submittedName>
        <fullName evidence="8">Cytochrome P450</fullName>
    </submittedName>
</protein>
<evidence type="ECO:0000256" key="3">
    <source>
        <dbReference type="ARBA" id="ARBA00022723"/>
    </source>
</evidence>
<evidence type="ECO:0000313" key="9">
    <source>
        <dbReference type="Proteomes" id="UP001598448"/>
    </source>
</evidence>
<proteinExistence type="inferred from homology"/>
<dbReference type="Gene3D" id="1.10.630.10">
    <property type="entry name" value="Cytochrome P450"/>
    <property type="match status" value="1"/>
</dbReference>
<dbReference type="PANTHER" id="PTHR24291">
    <property type="entry name" value="CYTOCHROME P450 FAMILY 4"/>
    <property type="match status" value="1"/>
</dbReference>
<dbReference type="InterPro" id="IPR050196">
    <property type="entry name" value="Cytochrome_P450_Monoox"/>
</dbReference>
<dbReference type="PANTHER" id="PTHR24291:SF50">
    <property type="entry name" value="BIFUNCTIONAL ALBAFLAVENONE MONOOXYGENASE_TERPENE SYNTHASE"/>
    <property type="match status" value="1"/>
</dbReference>
<keyword evidence="2 7" id="KW-0349">Heme</keyword>
<dbReference type="SUPFAM" id="SSF48264">
    <property type="entry name" value="Cytochrome P450"/>
    <property type="match status" value="1"/>
</dbReference>
<evidence type="ECO:0000256" key="5">
    <source>
        <dbReference type="ARBA" id="ARBA00023004"/>
    </source>
</evidence>
<reference evidence="8 9" key="1">
    <citation type="submission" date="2024-09" db="EMBL/GenBank/DDBJ databases">
        <title>The Natural Products Discovery Center: Release of the First 8490 Sequenced Strains for Exploring Actinobacteria Biosynthetic Diversity.</title>
        <authorList>
            <person name="Kalkreuter E."/>
            <person name="Kautsar S.A."/>
            <person name="Yang D."/>
            <person name="Bader C.D."/>
            <person name="Teijaro C.N."/>
            <person name="Fluegel L."/>
            <person name="Davis C.M."/>
            <person name="Simpson J.R."/>
            <person name="Lauterbach L."/>
            <person name="Steele A.D."/>
            <person name="Gui C."/>
            <person name="Meng S."/>
            <person name="Li G."/>
            <person name="Viehrig K."/>
            <person name="Ye F."/>
            <person name="Su P."/>
            <person name="Kiefer A.F."/>
            <person name="Nichols A."/>
            <person name="Cepeda A.J."/>
            <person name="Yan W."/>
            <person name="Fan B."/>
            <person name="Jiang Y."/>
            <person name="Adhikari A."/>
            <person name="Zheng C.-J."/>
            <person name="Schuster L."/>
            <person name="Cowan T.M."/>
            <person name="Smanski M.J."/>
            <person name="Chevrette M.G."/>
            <person name="De Carvalho L.P.S."/>
            <person name="Shen B."/>
        </authorList>
    </citation>
    <scope>NUCLEOTIDE SEQUENCE [LARGE SCALE GENOMIC DNA]</scope>
    <source>
        <strain evidence="8 9">NPDC058348</strain>
    </source>
</reference>
<organism evidence="8 9">
    <name type="scientific">Streptomyces albidochromogenes</name>
    <dbReference type="NCBI Taxonomy" id="329524"/>
    <lineage>
        <taxon>Bacteria</taxon>
        <taxon>Bacillati</taxon>
        <taxon>Actinomycetota</taxon>
        <taxon>Actinomycetes</taxon>
        <taxon>Kitasatosporales</taxon>
        <taxon>Streptomycetaceae</taxon>
        <taxon>Streptomyces</taxon>
    </lineage>
</organism>
<gene>
    <name evidence="8" type="ORF">ACFWJN_00255</name>
</gene>
<evidence type="ECO:0000256" key="4">
    <source>
        <dbReference type="ARBA" id="ARBA00023002"/>
    </source>
</evidence>
<keyword evidence="6 7" id="KW-0503">Monooxygenase</keyword>
<dbReference type="PRINTS" id="PR00385">
    <property type="entry name" value="P450"/>
</dbReference>
<dbReference type="InterPro" id="IPR002401">
    <property type="entry name" value="Cyt_P450_E_grp-I"/>
</dbReference>